<dbReference type="PRINTS" id="PR00463">
    <property type="entry name" value="EP450I"/>
</dbReference>
<keyword evidence="6 8" id="KW-0408">Iron</keyword>
<reference evidence="10 11" key="1">
    <citation type="journal article" date="2018" name="IMA Fungus">
        <title>IMA Genome-F 9: Draft genome sequence of Annulohypoxylon stygium, Aspergillus mulundensis, Berkeleyomyces basicola (syn. Thielaviopsis basicola), Ceratocystis smalleyi, two Cercospora beticola strains, Coleophoma cylindrospora, Fusarium fracticaudum, Phialophora cf. hyalina, and Morchella septimelata.</title>
        <authorList>
            <person name="Wingfield B.D."/>
            <person name="Bills G.F."/>
            <person name="Dong Y."/>
            <person name="Huang W."/>
            <person name="Nel W.J."/>
            <person name="Swalarsk-Parry B.S."/>
            <person name="Vaghefi N."/>
            <person name="Wilken P.M."/>
            <person name="An Z."/>
            <person name="de Beer Z.W."/>
            <person name="De Vos L."/>
            <person name="Chen L."/>
            <person name="Duong T.A."/>
            <person name="Gao Y."/>
            <person name="Hammerbacher A."/>
            <person name="Kikkert J.R."/>
            <person name="Li Y."/>
            <person name="Li H."/>
            <person name="Li K."/>
            <person name="Li Q."/>
            <person name="Liu X."/>
            <person name="Ma X."/>
            <person name="Naidoo K."/>
            <person name="Pethybridge S.J."/>
            <person name="Sun J."/>
            <person name="Steenkamp E.T."/>
            <person name="van der Nest M.A."/>
            <person name="van Wyk S."/>
            <person name="Wingfield M.J."/>
            <person name="Xiong C."/>
            <person name="Yue Q."/>
            <person name="Zhang X."/>
        </authorList>
    </citation>
    <scope>NUCLEOTIDE SEQUENCE [LARGE SCALE GENOMIC DNA]</scope>
    <source>
        <strain evidence="10 11">BP6252</strain>
    </source>
</reference>
<keyword evidence="3 8" id="KW-0349">Heme</keyword>
<sequence length="490" mass="55495">MFALILQAAGAVVALLLLQAVAKGIYNVFLHPLRKYPGPKSFAATSLPWAITTAQGQWAYCIRSLHERYGHVVRTGPNELVYCDAASMKDILTRRPPMTKSAAYYNMPPLGTHSILSVKDEADHARYRRVLAHAFSEKALREQEPLIRNYIDLFIARLRECAADGTPQDLVAWFNYVSFDIIGDLTLGQSFNCLESNTLHPWVQYLFQNFKAVTLMGCARRFPSVFGILMKLMPQKSLQNRLEHFLFSKRKVEERIQSQSDRKDFMTFVLRHNEKDTGMSMDEIVPTFAVLLLAGSETTATLLSVTSFYLLQNPEVMDKLVKEIRGSFKNEEDINMVSVNSLQYEIAVLDEAMRIHPPTPLGSPRVVPDGGEMVGGEWVPGGTTLYASTYSMNRSAKNWTDPDKFAPERWLKDPKYANDDKAAFAPFSLGTRNCVGKNLAIAEMRVILARLLWNFDLEPTEQSCGWVQNMKQFILWEKPPLLVKLKAVVR</sequence>
<dbReference type="SUPFAM" id="SSF48264">
    <property type="entry name" value="Cytochrome P450"/>
    <property type="match status" value="1"/>
</dbReference>
<comment type="cofactor">
    <cofactor evidence="1 8">
        <name>heme</name>
        <dbReference type="ChEBI" id="CHEBI:30413"/>
    </cofactor>
</comment>
<comment type="caution">
    <text evidence="10">The sequence shown here is derived from an EMBL/GenBank/DDBJ whole genome shotgun (WGS) entry which is preliminary data.</text>
</comment>
<dbReference type="Pfam" id="PF00067">
    <property type="entry name" value="p450"/>
    <property type="match status" value="1"/>
</dbReference>
<proteinExistence type="inferred from homology"/>
<dbReference type="GO" id="GO:0016705">
    <property type="term" value="F:oxidoreductase activity, acting on paired donors, with incorporation or reduction of molecular oxygen"/>
    <property type="evidence" value="ECO:0007669"/>
    <property type="project" value="InterPro"/>
</dbReference>
<name>A0A3D8QKX9_9HELO</name>
<keyword evidence="11" id="KW-1185">Reference proteome</keyword>
<dbReference type="OrthoDB" id="1470350at2759"/>
<evidence type="ECO:0000256" key="6">
    <source>
        <dbReference type="ARBA" id="ARBA00023004"/>
    </source>
</evidence>
<evidence type="ECO:0000256" key="4">
    <source>
        <dbReference type="ARBA" id="ARBA00022723"/>
    </source>
</evidence>
<evidence type="ECO:0000313" key="10">
    <source>
        <dbReference type="EMBL" id="RDW62378.1"/>
    </source>
</evidence>
<dbReference type="FunFam" id="1.10.630.10:FF:000047">
    <property type="entry name" value="Cytochrome P450 monooxygenase"/>
    <property type="match status" value="1"/>
</dbReference>
<dbReference type="InterPro" id="IPR050121">
    <property type="entry name" value="Cytochrome_P450_monoxygenase"/>
</dbReference>
<gene>
    <name evidence="10" type="ORF">BP6252_11811</name>
</gene>
<dbReference type="InterPro" id="IPR002401">
    <property type="entry name" value="Cyt_P450_E_grp-I"/>
</dbReference>
<keyword evidence="5 9" id="KW-0560">Oxidoreductase</keyword>
<dbReference type="Proteomes" id="UP000256645">
    <property type="component" value="Unassembled WGS sequence"/>
</dbReference>
<dbReference type="PANTHER" id="PTHR24305:SF210">
    <property type="entry name" value="CYTOCHROME P450 MONOOXYGENASE ASQL-RELATED"/>
    <property type="match status" value="1"/>
</dbReference>
<keyword evidence="7 9" id="KW-0503">Monooxygenase</keyword>
<organism evidence="10 11">
    <name type="scientific">Coleophoma cylindrospora</name>
    <dbReference type="NCBI Taxonomy" id="1849047"/>
    <lineage>
        <taxon>Eukaryota</taxon>
        <taxon>Fungi</taxon>
        <taxon>Dikarya</taxon>
        <taxon>Ascomycota</taxon>
        <taxon>Pezizomycotina</taxon>
        <taxon>Leotiomycetes</taxon>
        <taxon>Helotiales</taxon>
        <taxon>Dermateaceae</taxon>
        <taxon>Coleophoma</taxon>
    </lineage>
</organism>
<dbReference type="PROSITE" id="PS00086">
    <property type="entry name" value="CYTOCHROME_P450"/>
    <property type="match status" value="1"/>
</dbReference>
<keyword evidence="4 8" id="KW-0479">Metal-binding</keyword>
<evidence type="ECO:0000256" key="8">
    <source>
        <dbReference type="PIRSR" id="PIRSR602401-1"/>
    </source>
</evidence>
<accession>A0A3D8QKX9</accession>
<dbReference type="PRINTS" id="PR00385">
    <property type="entry name" value="P450"/>
</dbReference>
<evidence type="ECO:0000256" key="1">
    <source>
        <dbReference type="ARBA" id="ARBA00001971"/>
    </source>
</evidence>
<dbReference type="AlphaFoldDB" id="A0A3D8QKX9"/>
<dbReference type="EMBL" id="PDLM01000014">
    <property type="protein sequence ID" value="RDW62378.1"/>
    <property type="molecule type" value="Genomic_DNA"/>
</dbReference>
<dbReference type="Gene3D" id="1.10.630.10">
    <property type="entry name" value="Cytochrome P450"/>
    <property type="match status" value="1"/>
</dbReference>
<comment type="similarity">
    <text evidence="2 9">Belongs to the cytochrome P450 family.</text>
</comment>
<evidence type="ECO:0000256" key="2">
    <source>
        <dbReference type="ARBA" id="ARBA00010617"/>
    </source>
</evidence>
<dbReference type="InterPro" id="IPR001128">
    <property type="entry name" value="Cyt_P450"/>
</dbReference>
<dbReference type="InterPro" id="IPR017972">
    <property type="entry name" value="Cyt_P450_CS"/>
</dbReference>
<dbReference type="GO" id="GO:0020037">
    <property type="term" value="F:heme binding"/>
    <property type="evidence" value="ECO:0007669"/>
    <property type="project" value="InterPro"/>
</dbReference>
<feature type="binding site" description="axial binding residue" evidence="8">
    <location>
        <position position="434"/>
    </location>
    <ligand>
        <name>heme</name>
        <dbReference type="ChEBI" id="CHEBI:30413"/>
    </ligand>
    <ligandPart>
        <name>Fe</name>
        <dbReference type="ChEBI" id="CHEBI:18248"/>
    </ligandPart>
</feature>
<dbReference type="STRING" id="1849047.A0A3D8QKX9"/>
<evidence type="ECO:0000313" key="11">
    <source>
        <dbReference type="Proteomes" id="UP000256645"/>
    </source>
</evidence>
<evidence type="ECO:0000256" key="7">
    <source>
        <dbReference type="ARBA" id="ARBA00023033"/>
    </source>
</evidence>
<dbReference type="GO" id="GO:0004497">
    <property type="term" value="F:monooxygenase activity"/>
    <property type="evidence" value="ECO:0007669"/>
    <property type="project" value="UniProtKB-KW"/>
</dbReference>
<dbReference type="PANTHER" id="PTHR24305">
    <property type="entry name" value="CYTOCHROME P450"/>
    <property type="match status" value="1"/>
</dbReference>
<evidence type="ECO:0000256" key="5">
    <source>
        <dbReference type="ARBA" id="ARBA00023002"/>
    </source>
</evidence>
<dbReference type="InterPro" id="IPR036396">
    <property type="entry name" value="Cyt_P450_sf"/>
</dbReference>
<protein>
    <submittedName>
        <fullName evidence="10">Cytochrome P450-16</fullName>
    </submittedName>
</protein>
<dbReference type="GO" id="GO:0009403">
    <property type="term" value="P:toxin biosynthetic process"/>
    <property type="evidence" value="ECO:0007669"/>
    <property type="project" value="UniProtKB-ARBA"/>
</dbReference>
<dbReference type="CDD" id="cd11058">
    <property type="entry name" value="CYP60B-like"/>
    <property type="match status" value="1"/>
</dbReference>
<evidence type="ECO:0000256" key="3">
    <source>
        <dbReference type="ARBA" id="ARBA00022617"/>
    </source>
</evidence>
<dbReference type="GO" id="GO:0005506">
    <property type="term" value="F:iron ion binding"/>
    <property type="evidence" value="ECO:0007669"/>
    <property type="project" value="InterPro"/>
</dbReference>
<evidence type="ECO:0000256" key="9">
    <source>
        <dbReference type="RuleBase" id="RU000461"/>
    </source>
</evidence>